<dbReference type="InterPro" id="IPR045851">
    <property type="entry name" value="AMP-bd_C_sf"/>
</dbReference>
<dbReference type="PANTHER" id="PTHR24095:SF14">
    <property type="entry name" value="ACETYL-COENZYME A SYNTHETASE 1"/>
    <property type="match status" value="1"/>
</dbReference>
<protein>
    <recommendedName>
        <fullName evidence="2">acetate--CoA ligase</fullName>
        <ecNumber evidence="2">6.2.1.1</ecNumber>
    </recommendedName>
</protein>
<evidence type="ECO:0000259" key="8">
    <source>
        <dbReference type="Pfam" id="PF13193"/>
    </source>
</evidence>
<evidence type="ECO:0000256" key="3">
    <source>
        <dbReference type="ARBA" id="ARBA00022598"/>
    </source>
</evidence>
<evidence type="ECO:0000313" key="10">
    <source>
        <dbReference type="EMBL" id="SNB69967.1"/>
    </source>
</evidence>
<dbReference type="EMBL" id="FYEK01000044">
    <property type="protein sequence ID" value="SNB69967.1"/>
    <property type="molecule type" value="Genomic_DNA"/>
</dbReference>
<dbReference type="SUPFAM" id="SSF56801">
    <property type="entry name" value="Acetyl-CoA synthetase-like"/>
    <property type="match status" value="1"/>
</dbReference>
<evidence type="ECO:0000259" key="7">
    <source>
        <dbReference type="Pfam" id="PF00501"/>
    </source>
</evidence>
<dbReference type="NCBIfam" id="NF001208">
    <property type="entry name" value="PRK00174.1"/>
    <property type="match status" value="1"/>
</dbReference>
<dbReference type="AlphaFoldDB" id="A0A212RCF8"/>
<feature type="domain" description="AMP-binding enzyme C-terminal" evidence="8">
    <location>
        <begin position="536"/>
        <end position="614"/>
    </location>
</feature>
<organism evidence="10 11">
    <name type="scientific">Thermoflexus hugenholtzii JAD2</name>
    <dbReference type="NCBI Taxonomy" id="877466"/>
    <lineage>
        <taxon>Bacteria</taxon>
        <taxon>Bacillati</taxon>
        <taxon>Chloroflexota</taxon>
        <taxon>Thermoflexia</taxon>
        <taxon>Thermoflexales</taxon>
        <taxon>Thermoflexaceae</taxon>
        <taxon>Thermoflexus</taxon>
    </lineage>
</organism>
<keyword evidence="5" id="KW-0067">ATP-binding</keyword>
<keyword evidence="3" id="KW-0436">Ligase</keyword>
<sequence>MKELNLQVVWHPDPEMAERSNVSAQMRRLGLPSYEAFLEWSFTNPDGFWKAFFEDTGFRWRAPYRETLDVRNGAPWARWFVDGALNATESALDRHVEAGRGEAIALIWEGEEGGIRRYTYRQVFEEVARLAGALRALGVQPGDRIGLFLPMIPEVAFALLAAMRIGAIVIPLFSGFGPEAVAVRLQDAEARFLITADGFPRRGRIVPMKEIADEALRAAPSVEKVLVVRRAGNPIPWREGRDLWLHEAIGRGTAVHEASAFPSETPFMIIYTSGTTGRPKGTVHVHGGAPIKAAQDMFHLFDVKPADIIHWVTDIGWMMGPWLILGSLTLGATCLIYDGAPDHPEPDRLWELVERHGVTILGVSPTLIRALMRAGAEWPDRHAMPSLRLLGSTGEPWNPEPWLWTFQHVGKGRCPIINYSGGTEIFGGILGCTVLRPLKPCSFNTVVPGVQADCVDEAGRPVREEVGLLVIRNLNPGMTRGFWRDPERYLETYWSRWEGLWYHGDLVYIDEDGFWYILGRADDTLKVGGKRLGPAEMESVLVEHPAVAEAAVIGVPDEIKGEAPVAFVVLRPGYEPDEALRAALMEHVARRMGKALAPKEVRFVRDIPKTRNAKLMRRVIRAVYLGRDPGDLSALENPQAVEEIRRAR</sequence>
<feature type="domain" description="Acetyl-coenzyme A synthetase N-terminal" evidence="9">
    <location>
        <begin position="34"/>
        <end position="90"/>
    </location>
</feature>
<dbReference type="Gene3D" id="3.40.50.12780">
    <property type="entry name" value="N-terminal domain of ligase-like"/>
    <property type="match status" value="1"/>
</dbReference>
<dbReference type="GO" id="GO:0003987">
    <property type="term" value="F:acetate-CoA ligase activity"/>
    <property type="evidence" value="ECO:0007669"/>
    <property type="project" value="UniProtKB-EC"/>
</dbReference>
<dbReference type="GO" id="GO:0006085">
    <property type="term" value="P:acetyl-CoA biosynthetic process"/>
    <property type="evidence" value="ECO:0007669"/>
    <property type="project" value="TreeGrafter"/>
</dbReference>
<dbReference type="Pfam" id="PF13193">
    <property type="entry name" value="AMP-binding_C"/>
    <property type="match status" value="1"/>
</dbReference>
<dbReference type="Gene3D" id="3.30.300.30">
    <property type="match status" value="1"/>
</dbReference>
<evidence type="ECO:0000256" key="4">
    <source>
        <dbReference type="ARBA" id="ARBA00022741"/>
    </source>
</evidence>
<dbReference type="Pfam" id="PF16177">
    <property type="entry name" value="ACAS_N"/>
    <property type="match status" value="1"/>
</dbReference>
<dbReference type="InterPro" id="IPR032387">
    <property type="entry name" value="ACAS_N"/>
</dbReference>
<evidence type="ECO:0000256" key="5">
    <source>
        <dbReference type="ARBA" id="ARBA00022840"/>
    </source>
</evidence>
<feature type="domain" description="AMP-dependent synthetase/ligase" evidence="7">
    <location>
        <begin position="98"/>
        <end position="483"/>
    </location>
</feature>
<keyword evidence="6" id="KW-0007">Acetylation</keyword>
<keyword evidence="11" id="KW-1185">Reference proteome</keyword>
<accession>A0A212RCF8</accession>
<dbReference type="PROSITE" id="PS00455">
    <property type="entry name" value="AMP_BINDING"/>
    <property type="match status" value="1"/>
</dbReference>
<proteinExistence type="inferred from homology"/>
<evidence type="ECO:0000313" key="11">
    <source>
        <dbReference type="Proteomes" id="UP000197025"/>
    </source>
</evidence>
<evidence type="ECO:0000256" key="6">
    <source>
        <dbReference type="ARBA" id="ARBA00022990"/>
    </source>
</evidence>
<name>A0A212RCF8_9CHLR</name>
<comment type="similarity">
    <text evidence="1">Belongs to the ATP-dependent AMP-binding enzyme family.</text>
</comment>
<dbReference type="PANTHER" id="PTHR24095">
    <property type="entry name" value="ACETYL-COENZYME A SYNTHETASE"/>
    <property type="match status" value="1"/>
</dbReference>
<dbReference type="EC" id="6.2.1.1" evidence="2"/>
<dbReference type="InterPro" id="IPR020845">
    <property type="entry name" value="AMP-binding_CS"/>
</dbReference>
<evidence type="ECO:0000256" key="2">
    <source>
        <dbReference type="ARBA" id="ARBA00013275"/>
    </source>
</evidence>
<dbReference type="InterPro" id="IPR025110">
    <property type="entry name" value="AMP-bd_C"/>
</dbReference>
<dbReference type="Pfam" id="PF00501">
    <property type="entry name" value="AMP-binding"/>
    <property type="match status" value="1"/>
</dbReference>
<keyword evidence="4" id="KW-0547">Nucleotide-binding</keyword>
<dbReference type="GO" id="GO:0005524">
    <property type="term" value="F:ATP binding"/>
    <property type="evidence" value="ECO:0007669"/>
    <property type="project" value="UniProtKB-KW"/>
</dbReference>
<dbReference type="Proteomes" id="UP000197025">
    <property type="component" value="Unassembled WGS sequence"/>
</dbReference>
<reference evidence="11" key="1">
    <citation type="submission" date="2017-06" db="EMBL/GenBank/DDBJ databases">
        <authorList>
            <person name="Varghese N."/>
            <person name="Submissions S."/>
        </authorList>
    </citation>
    <scope>NUCLEOTIDE SEQUENCE [LARGE SCALE GENOMIC DNA]</scope>
    <source>
        <strain evidence="11">JAD2</strain>
    </source>
</reference>
<gene>
    <name evidence="10" type="ORF">SAMN02746019_00011190</name>
</gene>
<evidence type="ECO:0000259" key="9">
    <source>
        <dbReference type="Pfam" id="PF16177"/>
    </source>
</evidence>
<dbReference type="FunCoup" id="A0A212RCF8">
    <property type="interactions" value="398"/>
</dbReference>
<dbReference type="RefSeq" id="WP_200808174.1">
    <property type="nucleotide sequence ID" value="NZ_FYEK01000044.1"/>
</dbReference>
<dbReference type="InterPro" id="IPR000873">
    <property type="entry name" value="AMP-dep_synth/lig_dom"/>
</dbReference>
<evidence type="ECO:0000256" key="1">
    <source>
        <dbReference type="ARBA" id="ARBA00006432"/>
    </source>
</evidence>
<dbReference type="InterPro" id="IPR042099">
    <property type="entry name" value="ANL_N_sf"/>
</dbReference>
<dbReference type="InParanoid" id="A0A212RCF8"/>